<keyword evidence="4 7" id="KW-0812">Transmembrane</keyword>
<dbReference type="EMBL" id="JAGFNZ010000004">
    <property type="protein sequence ID" value="MBW7573365.1"/>
    <property type="molecule type" value="Genomic_DNA"/>
</dbReference>
<comment type="subcellular location">
    <subcellularLocation>
        <location evidence="1">Cell membrane</location>
        <topology evidence="1">Multi-pass membrane protein</topology>
    </subcellularLocation>
</comment>
<evidence type="ECO:0000256" key="3">
    <source>
        <dbReference type="ARBA" id="ARBA00022475"/>
    </source>
</evidence>
<protein>
    <submittedName>
        <fullName evidence="8">Flagellar biosynthetic protein FliR</fullName>
    </submittedName>
</protein>
<dbReference type="PANTHER" id="PTHR30065">
    <property type="entry name" value="FLAGELLAR BIOSYNTHETIC PROTEIN FLIR"/>
    <property type="match status" value="1"/>
</dbReference>
<evidence type="ECO:0000256" key="7">
    <source>
        <dbReference type="SAM" id="Phobius"/>
    </source>
</evidence>
<reference evidence="8 9" key="1">
    <citation type="submission" date="2021-03" db="EMBL/GenBank/DDBJ databases">
        <title>Caproiciproducens sp. nov. isolated from feces of cow.</title>
        <authorList>
            <person name="Choi J.-Y."/>
        </authorList>
    </citation>
    <scope>NUCLEOTIDE SEQUENCE [LARGE SCALE GENOMIC DNA]</scope>
    <source>
        <strain evidence="8 9">AGMB10547</strain>
    </source>
</reference>
<evidence type="ECO:0000256" key="5">
    <source>
        <dbReference type="ARBA" id="ARBA00022989"/>
    </source>
</evidence>
<evidence type="ECO:0000256" key="2">
    <source>
        <dbReference type="ARBA" id="ARBA00009772"/>
    </source>
</evidence>
<keyword evidence="8" id="KW-0969">Cilium</keyword>
<keyword evidence="9" id="KW-1185">Reference proteome</keyword>
<keyword evidence="5 7" id="KW-1133">Transmembrane helix</keyword>
<organism evidence="8 9">
    <name type="scientific">Caproiciproducens faecalis</name>
    <dbReference type="NCBI Taxonomy" id="2820301"/>
    <lineage>
        <taxon>Bacteria</taxon>
        <taxon>Bacillati</taxon>
        <taxon>Bacillota</taxon>
        <taxon>Clostridia</taxon>
        <taxon>Eubacteriales</taxon>
        <taxon>Acutalibacteraceae</taxon>
        <taxon>Caproiciproducens</taxon>
    </lineage>
</organism>
<comment type="caution">
    <text evidence="8">The sequence shown here is derived from an EMBL/GenBank/DDBJ whole genome shotgun (WGS) entry which is preliminary data.</text>
</comment>
<sequence>MELNYDFTLLLFVFMRMSGCILFNPILGRKNLPVILKVGLTLMLSIFSYHLVPEQTLEVSSFLVLSFSLLKELLIGYAVGYVIQLFLSIMLISGENMDMQIGISMSKIYDPQSNVSMPLSASFINTMFILIFFAVNGHLTLIQIFVKLCVMVPYGSLTFEPAMFRELAGMFSLILVYAVKMSMPVLAAELIAEIGVGLVMRAVPQIDVFVINIQLKVILGFVIIILMAPPLASFLEKLILLMFDNINQVFQTLL</sequence>
<feature type="transmembrane region" description="Helical" evidence="7">
    <location>
        <begin position="6"/>
        <end position="27"/>
    </location>
</feature>
<dbReference type="PRINTS" id="PR00953">
    <property type="entry name" value="TYPE3IMRPROT"/>
</dbReference>
<gene>
    <name evidence="8" type="ORF">J5W02_11150</name>
</gene>
<dbReference type="Pfam" id="PF01311">
    <property type="entry name" value="Bac_export_1"/>
    <property type="match status" value="1"/>
</dbReference>
<proteinExistence type="inferred from homology"/>
<evidence type="ECO:0000256" key="6">
    <source>
        <dbReference type="ARBA" id="ARBA00023136"/>
    </source>
</evidence>
<comment type="similarity">
    <text evidence="2">Belongs to the FliR/MopE/SpaR family.</text>
</comment>
<evidence type="ECO:0000313" key="9">
    <source>
        <dbReference type="Proteomes" id="UP000719942"/>
    </source>
</evidence>
<evidence type="ECO:0000256" key="1">
    <source>
        <dbReference type="ARBA" id="ARBA00004651"/>
    </source>
</evidence>
<feature type="transmembrane region" description="Helical" evidence="7">
    <location>
        <begin position="211"/>
        <end position="232"/>
    </location>
</feature>
<feature type="transmembrane region" description="Helical" evidence="7">
    <location>
        <begin position="73"/>
        <end position="94"/>
    </location>
</feature>
<feature type="transmembrane region" description="Helical" evidence="7">
    <location>
        <begin position="115"/>
        <end position="135"/>
    </location>
</feature>
<dbReference type="InterPro" id="IPR002010">
    <property type="entry name" value="T3SS_IM_R"/>
</dbReference>
<keyword evidence="6 7" id="KW-0472">Membrane</keyword>
<dbReference type="Proteomes" id="UP000719942">
    <property type="component" value="Unassembled WGS sequence"/>
</dbReference>
<dbReference type="PANTHER" id="PTHR30065:SF1">
    <property type="entry name" value="SURFACE PRESENTATION OF ANTIGENS PROTEIN SPAR"/>
    <property type="match status" value="1"/>
</dbReference>
<keyword evidence="8" id="KW-0282">Flagellum</keyword>
<feature type="transmembrane region" description="Helical" evidence="7">
    <location>
        <begin position="34"/>
        <end position="53"/>
    </location>
</feature>
<name>A0ABS7DRB7_9FIRM</name>
<keyword evidence="3" id="KW-1003">Cell membrane</keyword>
<evidence type="ECO:0000256" key="4">
    <source>
        <dbReference type="ARBA" id="ARBA00022692"/>
    </source>
</evidence>
<evidence type="ECO:0000313" key="8">
    <source>
        <dbReference type="EMBL" id="MBW7573365.1"/>
    </source>
</evidence>
<keyword evidence="8" id="KW-0966">Cell projection</keyword>
<feature type="transmembrane region" description="Helical" evidence="7">
    <location>
        <begin position="171"/>
        <end position="191"/>
    </location>
</feature>
<accession>A0ABS7DRB7</accession>
<dbReference type="RefSeq" id="WP_219965768.1">
    <property type="nucleotide sequence ID" value="NZ_JAGFNZ010000004.1"/>
</dbReference>
<feature type="transmembrane region" description="Helical" evidence="7">
    <location>
        <begin position="141"/>
        <end position="159"/>
    </location>
</feature>